<accession>A0ABV3BF21</accession>
<reference evidence="1 2" key="1">
    <citation type="submission" date="2024-06" db="EMBL/GenBank/DDBJ databases">
        <title>The Natural Products Discovery Center: Release of the First 8490 Sequenced Strains for Exploring Actinobacteria Biosynthetic Diversity.</title>
        <authorList>
            <person name="Kalkreuter E."/>
            <person name="Kautsar S.A."/>
            <person name="Yang D."/>
            <person name="Bader C.D."/>
            <person name="Teijaro C.N."/>
            <person name="Fluegel L."/>
            <person name="Davis C.M."/>
            <person name="Simpson J.R."/>
            <person name="Lauterbach L."/>
            <person name="Steele A.D."/>
            <person name="Gui C."/>
            <person name="Meng S."/>
            <person name="Li G."/>
            <person name="Viehrig K."/>
            <person name="Ye F."/>
            <person name="Su P."/>
            <person name="Kiefer A.F."/>
            <person name="Nichols A."/>
            <person name="Cepeda A.J."/>
            <person name="Yan W."/>
            <person name="Fan B."/>
            <person name="Jiang Y."/>
            <person name="Adhikari A."/>
            <person name="Zheng C.-J."/>
            <person name="Schuster L."/>
            <person name="Cowan T.M."/>
            <person name="Smanski M.J."/>
            <person name="Chevrette M.G."/>
            <person name="De Carvalho L.P.S."/>
            <person name="Shen B."/>
        </authorList>
    </citation>
    <scope>NUCLEOTIDE SEQUENCE [LARGE SCALE GENOMIC DNA]</scope>
    <source>
        <strain evidence="1 2">NPDC046838</strain>
    </source>
</reference>
<evidence type="ECO:0000313" key="1">
    <source>
        <dbReference type="EMBL" id="MEU6819355.1"/>
    </source>
</evidence>
<comment type="caution">
    <text evidence="1">The sequence shown here is derived from an EMBL/GenBank/DDBJ whole genome shotgun (WGS) entry which is preliminary data.</text>
</comment>
<gene>
    <name evidence="1" type="ORF">ABZ921_01910</name>
</gene>
<dbReference type="Proteomes" id="UP001551176">
    <property type="component" value="Unassembled WGS sequence"/>
</dbReference>
<dbReference type="EMBL" id="JBEYXV010000001">
    <property type="protein sequence ID" value="MEU6819355.1"/>
    <property type="molecule type" value="Genomic_DNA"/>
</dbReference>
<name>A0ABV3BF21_9ACTN</name>
<dbReference type="RefSeq" id="WP_359343509.1">
    <property type="nucleotide sequence ID" value="NZ_JBEYXV010000001.1"/>
</dbReference>
<protein>
    <submittedName>
        <fullName evidence="1">Uncharacterized protein</fullName>
    </submittedName>
</protein>
<keyword evidence="2" id="KW-1185">Reference proteome</keyword>
<evidence type="ECO:0000313" key="2">
    <source>
        <dbReference type="Proteomes" id="UP001551176"/>
    </source>
</evidence>
<sequence>MSFGLILAIIMAVVFVALGLADQRKIWRRIRARWAPNSEALEPSDTVVTGLRVLFFAWAALLLFAGCQAQEAKDRTDRIEQEVDSPYGS</sequence>
<organism evidence="1 2">
    <name type="scientific">Streptomyces atriruber</name>
    <dbReference type="NCBI Taxonomy" id="545121"/>
    <lineage>
        <taxon>Bacteria</taxon>
        <taxon>Bacillati</taxon>
        <taxon>Actinomycetota</taxon>
        <taxon>Actinomycetes</taxon>
        <taxon>Kitasatosporales</taxon>
        <taxon>Streptomycetaceae</taxon>
        <taxon>Streptomyces</taxon>
    </lineage>
</organism>
<proteinExistence type="predicted"/>